<reference evidence="2" key="1">
    <citation type="journal article" date="2017" name="Nature">
        <title>The sunflower genome provides insights into oil metabolism, flowering and Asterid evolution.</title>
        <authorList>
            <person name="Badouin H."/>
            <person name="Gouzy J."/>
            <person name="Grassa C.J."/>
            <person name="Murat F."/>
            <person name="Staton S.E."/>
            <person name="Cottret L."/>
            <person name="Lelandais-Briere C."/>
            <person name="Owens G.L."/>
            <person name="Carrere S."/>
            <person name="Mayjonade B."/>
            <person name="Legrand L."/>
            <person name="Gill N."/>
            <person name="Kane N.C."/>
            <person name="Bowers J.E."/>
            <person name="Hubner S."/>
            <person name="Bellec A."/>
            <person name="Berard A."/>
            <person name="Berges H."/>
            <person name="Blanchet N."/>
            <person name="Boniface M.C."/>
            <person name="Brunel D."/>
            <person name="Catrice O."/>
            <person name="Chaidir N."/>
            <person name="Claudel C."/>
            <person name="Donnadieu C."/>
            <person name="Faraut T."/>
            <person name="Fievet G."/>
            <person name="Helmstetter N."/>
            <person name="King M."/>
            <person name="Knapp S.J."/>
            <person name="Lai Z."/>
            <person name="Le Paslier M.C."/>
            <person name="Lippi Y."/>
            <person name="Lorenzon L."/>
            <person name="Mandel J.R."/>
            <person name="Marage G."/>
            <person name="Marchand G."/>
            <person name="Marquand E."/>
            <person name="Bret-Mestries E."/>
            <person name="Morien E."/>
            <person name="Nambeesan S."/>
            <person name="Nguyen T."/>
            <person name="Pegot-Espagnet P."/>
            <person name="Pouilly N."/>
            <person name="Raftis F."/>
            <person name="Sallet E."/>
            <person name="Schiex T."/>
            <person name="Thomas J."/>
            <person name="Vandecasteele C."/>
            <person name="Vares D."/>
            <person name="Vear F."/>
            <person name="Vautrin S."/>
            <person name="Crespi M."/>
            <person name="Mangin B."/>
            <person name="Burke J.M."/>
            <person name="Salse J."/>
            <person name="Munos S."/>
            <person name="Vincourt P."/>
            <person name="Rieseberg L.H."/>
            <person name="Langlade N.B."/>
        </authorList>
    </citation>
    <scope>NUCLEOTIDE SEQUENCE</scope>
    <source>
        <tissue evidence="2">Leaves</tissue>
    </source>
</reference>
<accession>A0A9K3NZW8</accession>
<reference evidence="2" key="2">
    <citation type="submission" date="2020-06" db="EMBL/GenBank/DDBJ databases">
        <title>Helianthus annuus Genome sequencing and assembly Release 2.</title>
        <authorList>
            <person name="Gouzy J."/>
            <person name="Langlade N."/>
            <person name="Munos S."/>
        </authorList>
    </citation>
    <scope>NUCLEOTIDE SEQUENCE</scope>
    <source>
        <tissue evidence="2">Leaves</tissue>
    </source>
</reference>
<dbReference type="AlphaFoldDB" id="A0A9K3NZW8"/>
<comment type="caution">
    <text evidence="2">The sequence shown here is derived from an EMBL/GenBank/DDBJ whole genome shotgun (WGS) entry which is preliminary data.</text>
</comment>
<evidence type="ECO:0000313" key="3">
    <source>
        <dbReference type="Proteomes" id="UP000215914"/>
    </source>
</evidence>
<evidence type="ECO:0000313" key="2">
    <source>
        <dbReference type="EMBL" id="KAF5818195.1"/>
    </source>
</evidence>
<sequence length="157" mass="17927">MSINVAKQQMSFLASILESYESLVAGRIGNPELTKEDYDQIDPEEMELIDIRWCLASGIRRAQRFMEITGRQELGGLLSIKLGFDKSIVTCFRCKQKDYFKRECINREVDDHGNPFRDDYYKKAIYNKTGEHTSGDSLKRITGSSSKEKSQALVSAK</sequence>
<organism evidence="2 3">
    <name type="scientific">Helianthus annuus</name>
    <name type="common">Common sunflower</name>
    <dbReference type="NCBI Taxonomy" id="4232"/>
    <lineage>
        <taxon>Eukaryota</taxon>
        <taxon>Viridiplantae</taxon>
        <taxon>Streptophyta</taxon>
        <taxon>Embryophyta</taxon>
        <taxon>Tracheophyta</taxon>
        <taxon>Spermatophyta</taxon>
        <taxon>Magnoliopsida</taxon>
        <taxon>eudicotyledons</taxon>
        <taxon>Gunneridae</taxon>
        <taxon>Pentapetalae</taxon>
        <taxon>asterids</taxon>
        <taxon>campanulids</taxon>
        <taxon>Asterales</taxon>
        <taxon>Asteraceae</taxon>
        <taxon>Asteroideae</taxon>
        <taxon>Heliantheae alliance</taxon>
        <taxon>Heliantheae</taxon>
        <taxon>Helianthus</taxon>
    </lineage>
</organism>
<name>A0A9K3NZW8_HELAN</name>
<dbReference type="Proteomes" id="UP000215914">
    <property type="component" value="Unassembled WGS sequence"/>
</dbReference>
<feature type="region of interest" description="Disordered" evidence="1">
    <location>
        <begin position="132"/>
        <end position="157"/>
    </location>
</feature>
<dbReference type="Gramene" id="mRNA:HanXRQr2_Chr02g0062111">
    <property type="protein sequence ID" value="CDS:HanXRQr2_Chr02g0062111.1"/>
    <property type="gene ID" value="HanXRQr2_Chr02g0062111"/>
</dbReference>
<gene>
    <name evidence="2" type="ORF">HanXRQr2_Chr02g0062111</name>
</gene>
<protein>
    <submittedName>
        <fullName evidence="2">Transcription factor interactor and regulator CCHC(Zn) family</fullName>
    </submittedName>
</protein>
<proteinExistence type="predicted"/>
<evidence type="ECO:0000256" key="1">
    <source>
        <dbReference type="SAM" id="MobiDB-lite"/>
    </source>
</evidence>
<dbReference type="EMBL" id="MNCJ02000317">
    <property type="protein sequence ID" value="KAF5818195.1"/>
    <property type="molecule type" value="Genomic_DNA"/>
</dbReference>
<keyword evidence="3" id="KW-1185">Reference proteome</keyword>